<dbReference type="GO" id="GO:0005549">
    <property type="term" value="F:odorant binding"/>
    <property type="evidence" value="ECO:0007669"/>
    <property type="project" value="InterPro"/>
</dbReference>
<dbReference type="PANTHER" id="PTHR21137:SF35">
    <property type="entry name" value="ODORANT RECEPTOR 19A-RELATED"/>
    <property type="match status" value="1"/>
</dbReference>
<gene>
    <name evidence="12" type="primary">LOC105266401</name>
</gene>
<evidence type="ECO:0000256" key="2">
    <source>
        <dbReference type="ARBA" id="ARBA00022475"/>
    </source>
</evidence>
<sequence>MGLIVYRFMTNLDSADAVGCFGFATYIFSMLVVVYVNCFMGEYLKTECNALLNAYYECNWCDMSMGYKKALIICMQTTQEPIRITAGRFYIFSLETFTKVRPLLQQEIPEIPTNRDINRFSDNEVVDGVRTNVEKNNVIHSLGIPNRRRKNCSSFGGEMENFCYFLTFPSIKILNEKYCG</sequence>
<accession>A0A9R1T557</accession>
<keyword evidence="9" id="KW-0807">Transducer</keyword>
<name>A0A9R1T557_9HYME</name>
<keyword evidence="3" id="KW-0716">Sensory transduction</keyword>
<evidence type="ECO:0000256" key="3">
    <source>
        <dbReference type="ARBA" id="ARBA00022606"/>
    </source>
</evidence>
<dbReference type="GeneID" id="105266401"/>
<dbReference type="GO" id="GO:0004984">
    <property type="term" value="F:olfactory receptor activity"/>
    <property type="evidence" value="ECO:0007669"/>
    <property type="project" value="InterPro"/>
</dbReference>
<evidence type="ECO:0000256" key="10">
    <source>
        <dbReference type="SAM" id="Phobius"/>
    </source>
</evidence>
<evidence type="ECO:0000256" key="6">
    <source>
        <dbReference type="ARBA" id="ARBA00022989"/>
    </source>
</evidence>
<evidence type="ECO:0000256" key="9">
    <source>
        <dbReference type="ARBA" id="ARBA00023224"/>
    </source>
</evidence>
<keyword evidence="4 10" id="KW-0812">Transmembrane</keyword>
<keyword evidence="8" id="KW-0675">Receptor</keyword>
<keyword evidence="11" id="KW-1185">Reference proteome</keyword>
<dbReference type="OrthoDB" id="8185860at2759"/>
<organism evidence="11 12">
    <name type="scientific">Fopius arisanus</name>
    <dbReference type="NCBI Taxonomy" id="64838"/>
    <lineage>
        <taxon>Eukaryota</taxon>
        <taxon>Metazoa</taxon>
        <taxon>Ecdysozoa</taxon>
        <taxon>Arthropoda</taxon>
        <taxon>Hexapoda</taxon>
        <taxon>Insecta</taxon>
        <taxon>Pterygota</taxon>
        <taxon>Neoptera</taxon>
        <taxon>Endopterygota</taxon>
        <taxon>Hymenoptera</taxon>
        <taxon>Apocrita</taxon>
        <taxon>Ichneumonoidea</taxon>
        <taxon>Braconidae</taxon>
        <taxon>Opiinae</taxon>
        <taxon>Fopius</taxon>
    </lineage>
</organism>
<evidence type="ECO:0000256" key="5">
    <source>
        <dbReference type="ARBA" id="ARBA00022725"/>
    </source>
</evidence>
<dbReference type="Pfam" id="PF02949">
    <property type="entry name" value="7tm_6"/>
    <property type="match status" value="1"/>
</dbReference>
<dbReference type="KEGG" id="fas:105266401"/>
<dbReference type="GO" id="GO:0005886">
    <property type="term" value="C:plasma membrane"/>
    <property type="evidence" value="ECO:0007669"/>
    <property type="project" value="UniProtKB-SubCell"/>
</dbReference>
<evidence type="ECO:0000313" key="11">
    <source>
        <dbReference type="Proteomes" id="UP000694866"/>
    </source>
</evidence>
<keyword evidence="5" id="KW-0552">Olfaction</keyword>
<dbReference type="InterPro" id="IPR004117">
    <property type="entry name" value="7tm6_olfct_rcpt"/>
</dbReference>
<evidence type="ECO:0000256" key="8">
    <source>
        <dbReference type="ARBA" id="ARBA00023170"/>
    </source>
</evidence>
<feature type="transmembrane region" description="Helical" evidence="10">
    <location>
        <begin position="15"/>
        <end position="36"/>
    </location>
</feature>
<evidence type="ECO:0000256" key="4">
    <source>
        <dbReference type="ARBA" id="ARBA00022692"/>
    </source>
</evidence>
<protein>
    <submittedName>
        <fullName evidence="12">Odorant receptor 2a-like isoform X1</fullName>
    </submittedName>
</protein>
<dbReference type="AlphaFoldDB" id="A0A9R1T557"/>
<dbReference type="GO" id="GO:0007165">
    <property type="term" value="P:signal transduction"/>
    <property type="evidence" value="ECO:0007669"/>
    <property type="project" value="UniProtKB-KW"/>
</dbReference>
<dbReference type="PANTHER" id="PTHR21137">
    <property type="entry name" value="ODORANT RECEPTOR"/>
    <property type="match status" value="1"/>
</dbReference>
<reference evidence="12" key="1">
    <citation type="submission" date="2025-08" db="UniProtKB">
        <authorList>
            <consortium name="RefSeq"/>
        </authorList>
    </citation>
    <scope>IDENTIFICATION</scope>
    <source>
        <strain evidence="12">USDA-PBARC FA_bdor</strain>
        <tissue evidence="12">Whole organism</tissue>
    </source>
</reference>
<keyword evidence="7 10" id="KW-0472">Membrane</keyword>
<proteinExistence type="predicted"/>
<evidence type="ECO:0000256" key="7">
    <source>
        <dbReference type="ARBA" id="ARBA00023136"/>
    </source>
</evidence>
<evidence type="ECO:0000256" key="1">
    <source>
        <dbReference type="ARBA" id="ARBA00004651"/>
    </source>
</evidence>
<keyword evidence="2" id="KW-1003">Cell membrane</keyword>
<keyword evidence="6 10" id="KW-1133">Transmembrane helix</keyword>
<comment type="subcellular location">
    <subcellularLocation>
        <location evidence="1">Cell membrane</location>
        <topology evidence="1">Multi-pass membrane protein</topology>
    </subcellularLocation>
</comment>
<evidence type="ECO:0000313" key="12">
    <source>
        <dbReference type="RefSeq" id="XP_011302835.1"/>
    </source>
</evidence>
<dbReference type="RefSeq" id="XP_011302835.1">
    <property type="nucleotide sequence ID" value="XM_011304533.1"/>
</dbReference>
<dbReference type="Proteomes" id="UP000694866">
    <property type="component" value="Unplaced"/>
</dbReference>